<gene>
    <name evidence="6" type="ORF">VPK24_14600</name>
</gene>
<dbReference type="PANTHER" id="PTHR47894">
    <property type="entry name" value="HTH-TYPE TRANSCRIPTIONAL REGULATOR GADX"/>
    <property type="match status" value="1"/>
</dbReference>
<dbReference type="Proteomes" id="UP001604335">
    <property type="component" value="Unassembled WGS sequence"/>
</dbReference>
<evidence type="ECO:0000256" key="2">
    <source>
        <dbReference type="ARBA" id="ARBA00023125"/>
    </source>
</evidence>
<dbReference type="PANTHER" id="PTHR47894:SF1">
    <property type="entry name" value="HTH-TYPE TRANSCRIPTIONAL REGULATOR VQSM"/>
    <property type="match status" value="1"/>
</dbReference>
<dbReference type="InterPro" id="IPR032687">
    <property type="entry name" value="AraC-type_N"/>
</dbReference>
<dbReference type="EMBL" id="JAZAQF010000086">
    <property type="protein sequence ID" value="MFG3818871.1"/>
    <property type="molecule type" value="Genomic_DNA"/>
</dbReference>
<keyword evidence="7" id="KW-1185">Reference proteome</keyword>
<sequence length="356" mass="40568">MQEATFSTAIVRDIVQYAVAQGVAAPKLYRAAQISPSWLDDPDRQVGSEVLQKLWREAVIQTGDRDLGLHIGEAFDLAAIGIVGYVLLNCKTYGQVLEKLSQYTRLFSRGVAIHHHVSAGWVHCDCDIVGNIKNYLLDEPRHPIESTFSALITATQQLTGNRLKADAVWFQHPRSENTSEHERIFQTTVWFSQVANRIIFPEPYLNWRVRSSNPSLLSVFELHANTMLHAQTETQSYRQQVITAITHRLQGEVPSIEAIAHHLMLSVRQLQRELQTENTSYQQLLDETRRELALSQFNLPGTSIHDLAFLLGFSEPSAFHRAFKRWTGQTPRNYRLNQSNPVKPLRPHNNPTRTDC</sequence>
<feature type="region of interest" description="Disordered" evidence="4">
    <location>
        <begin position="330"/>
        <end position="356"/>
    </location>
</feature>
<dbReference type="RefSeq" id="WP_393014466.1">
    <property type="nucleotide sequence ID" value="NZ_JAZAQF010000086.1"/>
</dbReference>
<evidence type="ECO:0000256" key="3">
    <source>
        <dbReference type="ARBA" id="ARBA00023163"/>
    </source>
</evidence>
<evidence type="ECO:0000313" key="6">
    <source>
        <dbReference type="EMBL" id="MFG3818871.1"/>
    </source>
</evidence>
<organism evidence="6 7">
    <name type="scientific">Limnothrix redekei LRLZ20PSL1</name>
    <dbReference type="NCBI Taxonomy" id="3112953"/>
    <lineage>
        <taxon>Bacteria</taxon>
        <taxon>Bacillati</taxon>
        <taxon>Cyanobacteriota</taxon>
        <taxon>Cyanophyceae</taxon>
        <taxon>Pseudanabaenales</taxon>
        <taxon>Pseudanabaenaceae</taxon>
        <taxon>Limnothrix</taxon>
    </lineage>
</organism>
<dbReference type="Pfam" id="PF12833">
    <property type="entry name" value="HTH_18"/>
    <property type="match status" value="1"/>
</dbReference>
<dbReference type="SMART" id="SM00342">
    <property type="entry name" value="HTH_ARAC"/>
    <property type="match status" value="1"/>
</dbReference>
<keyword evidence="2" id="KW-0238">DNA-binding</keyword>
<accession>A0ABW7CCW4</accession>
<evidence type="ECO:0000256" key="1">
    <source>
        <dbReference type="ARBA" id="ARBA00023015"/>
    </source>
</evidence>
<dbReference type="InterPro" id="IPR020449">
    <property type="entry name" value="Tscrpt_reg_AraC-type_HTH"/>
</dbReference>
<protein>
    <submittedName>
        <fullName evidence="6">AraC family transcriptional regulator</fullName>
    </submittedName>
</protein>
<dbReference type="PRINTS" id="PR00032">
    <property type="entry name" value="HTHARAC"/>
</dbReference>
<proteinExistence type="predicted"/>
<keyword evidence="3" id="KW-0804">Transcription</keyword>
<dbReference type="Gene3D" id="1.10.10.60">
    <property type="entry name" value="Homeodomain-like"/>
    <property type="match status" value="1"/>
</dbReference>
<keyword evidence="1" id="KW-0805">Transcription regulation</keyword>
<name>A0ABW7CCW4_9CYAN</name>
<evidence type="ECO:0000313" key="7">
    <source>
        <dbReference type="Proteomes" id="UP001604335"/>
    </source>
</evidence>
<evidence type="ECO:0000256" key="4">
    <source>
        <dbReference type="SAM" id="MobiDB-lite"/>
    </source>
</evidence>
<comment type="caution">
    <text evidence="6">The sequence shown here is derived from an EMBL/GenBank/DDBJ whole genome shotgun (WGS) entry which is preliminary data.</text>
</comment>
<dbReference type="SUPFAM" id="SSF46689">
    <property type="entry name" value="Homeodomain-like"/>
    <property type="match status" value="1"/>
</dbReference>
<dbReference type="Pfam" id="PF12625">
    <property type="entry name" value="Arabinose_bd"/>
    <property type="match status" value="1"/>
</dbReference>
<dbReference type="InterPro" id="IPR009057">
    <property type="entry name" value="Homeodomain-like_sf"/>
</dbReference>
<dbReference type="PROSITE" id="PS01124">
    <property type="entry name" value="HTH_ARAC_FAMILY_2"/>
    <property type="match status" value="1"/>
</dbReference>
<feature type="compositionally biased region" description="Polar residues" evidence="4">
    <location>
        <begin position="330"/>
        <end position="341"/>
    </location>
</feature>
<dbReference type="InterPro" id="IPR018060">
    <property type="entry name" value="HTH_AraC"/>
</dbReference>
<feature type="domain" description="HTH araC/xylS-type" evidence="5">
    <location>
        <begin position="239"/>
        <end position="337"/>
    </location>
</feature>
<evidence type="ECO:0000259" key="5">
    <source>
        <dbReference type="PROSITE" id="PS01124"/>
    </source>
</evidence>
<reference evidence="7" key="1">
    <citation type="journal article" date="2024" name="Algal Res.">
        <title>Biochemical, toxicological and genomic investigation of a high-biomass producing Limnothrix strain isolated from Italian shallow drinking water reservoir.</title>
        <authorList>
            <person name="Simonazzi M."/>
            <person name="Shishido T.K."/>
            <person name="Delbaje E."/>
            <person name="Wahlsten M."/>
            <person name="Fewer D.P."/>
            <person name="Sivonen K."/>
            <person name="Pezzolesi L."/>
            <person name="Pistocchi R."/>
        </authorList>
    </citation>
    <scope>NUCLEOTIDE SEQUENCE [LARGE SCALE GENOMIC DNA]</scope>
    <source>
        <strain evidence="7">LRLZ20PSL1</strain>
    </source>
</reference>